<dbReference type="SUPFAM" id="SSF53756">
    <property type="entry name" value="UDP-Glycosyltransferase/glycogen phosphorylase"/>
    <property type="match status" value="1"/>
</dbReference>
<dbReference type="Gene3D" id="3.40.50.2000">
    <property type="entry name" value="Glycogen Phosphorylase B"/>
    <property type="match status" value="2"/>
</dbReference>
<protein>
    <submittedName>
        <fullName evidence="1">Glycosyltransferase involved in cell wall bisynthesis</fullName>
    </submittedName>
</protein>
<evidence type="ECO:0000313" key="1">
    <source>
        <dbReference type="EMBL" id="SDU57258.1"/>
    </source>
</evidence>
<name>A0ABY0VUW8_9PSED</name>
<dbReference type="EMBL" id="LT629795">
    <property type="protein sequence ID" value="SDU57258.1"/>
    <property type="molecule type" value="Genomic_DNA"/>
</dbReference>
<accession>A0ABY0VUW8</accession>
<dbReference type="GeneID" id="96620366"/>
<reference evidence="1 2" key="1">
    <citation type="submission" date="2016-10" db="EMBL/GenBank/DDBJ databases">
        <authorList>
            <person name="Varghese N."/>
            <person name="Submissions S."/>
        </authorList>
    </citation>
    <scope>NUCLEOTIDE SEQUENCE [LARGE SCALE GENOMIC DNA]</scope>
    <source>
        <strain evidence="1 2">BS3667</strain>
    </source>
</reference>
<gene>
    <name evidence="1" type="ORF">SAMN04490201_2761</name>
</gene>
<dbReference type="Proteomes" id="UP000182058">
    <property type="component" value="Chromosome I"/>
</dbReference>
<organism evidence="1 2">
    <name type="scientific">Pseudomonas psychrophila</name>
    <dbReference type="NCBI Taxonomy" id="122355"/>
    <lineage>
        <taxon>Bacteria</taxon>
        <taxon>Pseudomonadati</taxon>
        <taxon>Pseudomonadota</taxon>
        <taxon>Gammaproteobacteria</taxon>
        <taxon>Pseudomonadales</taxon>
        <taxon>Pseudomonadaceae</taxon>
        <taxon>Pseudomonas</taxon>
    </lineage>
</organism>
<evidence type="ECO:0000313" key="2">
    <source>
        <dbReference type="Proteomes" id="UP000182058"/>
    </source>
</evidence>
<sequence>MPRVLICGPYPDPIGGISIHIQRLATLLNRAAIGTSFCDESANKKENIFNIRSLNFIAYASLIFKSDIVHIHSSIGIFRLMHLLFAFVMRKKTIVTLHSWRNGVISSYIWSLLFNLLCSKIILVNHAISKRLKVNIAKQVLYPAFIPPLDVLGDLPIELSAFIASAKLQHKKIASSNAFRIVEHNRQDLYGLDLCIDAFSKKEISESAVLVFSISDPSTNLKKIECYLKIIAERKLEDVIYLQLGSINFYALLQSSDISIRATNTDGDALSIRESLFLNKPCIASDCTNRPEGTQLFKNRSLDSLSESILNALRAPLPARSNSGALQEIENFYLKLYTDF</sequence>
<dbReference type="RefSeq" id="WP_151121072.1">
    <property type="nucleotide sequence ID" value="NZ_CP049044.1"/>
</dbReference>
<proteinExistence type="predicted"/>
<keyword evidence="2" id="KW-1185">Reference proteome</keyword>